<name>A0ABP4UK28_9ACTN</name>
<keyword evidence="2" id="KW-0732">Signal</keyword>
<evidence type="ECO:0000256" key="1">
    <source>
        <dbReference type="ARBA" id="ARBA00004196"/>
    </source>
</evidence>
<comment type="caution">
    <text evidence="4">The sequence shown here is derived from an EMBL/GenBank/DDBJ whole genome shotgun (WGS) entry which is preliminary data.</text>
</comment>
<gene>
    <name evidence="4" type="ORF">GCM10009745_63100</name>
</gene>
<accession>A0ABP4UK28</accession>
<feature type="chain" id="PRO_5046101533" description="Periplasmic binding protein domain-containing protein" evidence="2">
    <location>
        <begin position="20"/>
        <end position="372"/>
    </location>
</feature>
<evidence type="ECO:0000256" key="2">
    <source>
        <dbReference type="SAM" id="SignalP"/>
    </source>
</evidence>
<dbReference type="PANTHER" id="PTHR30036:SF8">
    <property type="entry name" value="ABC-TYPE SUGAR TRANSPORT SYSTEM PERIPLASMIC COMPONENT-LIKE PROTEIN"/>
    <property type="match status" value="1"/>
</dbReference>
<dbReference type="RefSeq" id="WP_344159994.1">
    <property type="nucleotide sequence ID" value="NZ_BAAANF010000021.1"/>
</dbReference>
<feature type="domain" description="Periplasmic binding protein" evidence="3">
    <location>
        <begin position="67"/>
        <end position="269"/>
    </location>
</feature>
<dbReference type="EMBL" id="BAAANF010000021">
    <property type="protein sequence ID" value="GAA1706622.1"/>
    <property type="molecule type" value="Genomic_DNA"/>
</dbReference>
<dbReference type="Pfam" id="PF13407">
    <property type="entry name" value="Peripla_BP_4"/>
    <property type="match status" value="1"/>
</dbReference>
<dbReference type="PANTHER" id="PTHR30036">
    <property type="entry name" value="D-XYLOSE-BINDING PERIPLASMIC PROTEIN"/>
    <property type="match status" value="1"/>
</dbReference>
<evidence type="ECO:0000259" key="3">
    <source>
        <dbReference type="Pfam" id="PF13407"/>
    </source>
</evidence>
<evidence type="ECO:0000313" key="4">
    <source>
        <dbReference type="EMBL" id="GAA1706622.1"/>
    </source>
</evidence>
<keyword evidence="5" id="KW-1185">Reference proteome</keyword>
<comment type="subcellular location">
    <subcellularLocation>
        <location evidence="1">Cell envelope</location>
    </subcellularLocation>
</comment>
<protein>
    <recommendedName>
        <fullName evidence="3">Periplasmic binding protein domain-containing protein</fullName>
    </recommendedName>
</protein>
<dbReference type="InterPro" id="IPR028082">
    <property type="entry name" value="Peripla_BP_I"/>
</dbReference>
<dbReference type="InterPro" id="IPR025997">
    <property type="entry name" value="SBP_2_dom"/>
</dbReference>
<proteinExistence type="predicted"/>
<dbReference type="PROSITE" id="PS51257">
    <property type="entry name" value="PROKAR_LIPOPROTEIN"/>
    <property type="match status" value="1"/>
</dbReference>
<feature type="signal peptide" evidence="2">
    <location>
        <begin position="1"/>
        <end position="19"/>
    </location>
</feature>
<sequence>MKRQLVGAAVALITSTALAACASTTKSSDSAGGSSAGPVQVAGSDEVDASTICGIKPTTVALADGFGGDTWRKTVLAELKDEAAKCKNVTEVRYANANGDQQKAISDINGFAAQGVDVIVVFPDFGAAMIPAMRSAMKSGATVIDYFVDLGGVAGQDYTNQVVQDSVGVGRNWADWYGTHLKNGNVTMLGGPPGAKSSQAFWTGFTEQLKKYPGIQLVTNDYVATSWSAVEAQKAVAGLIAKNPKIDGIASDYGVTASAAVKAFQAAGRPVPAIANIASNNEIDCAWNDLNAKGSGFPFYSAEKTTTLVRNAFRRGMADFQGIELKEPARVAIPVGIDTYDGKNPPCDKSAPPDADLFSGLTKAQLQEVFAQ</sequence>
<dbReference type="InterPro" id="IPR050555">
    <property type="entry name" value="Bact_Solute-Bind_Prot2"/>
</dbReference>
<organism evidence="4 5">
    <name type="scientific">Kribbella yunnanensis</name>
    <dbReference type="NCBI Taxonomy" id="190194"/>
    <lineage>
        <taxon>Bacteria</taxon>
        <taxon>Bacillati</taxon>
        <taxon>Actinomycetota</taxon>
        <taxon>Actinomycetes</taxon>
        <taxon>Propionibacteriales</taxon>
        <taxon>Kribbellaceae</taxon>
        <taxon>Kribbella</taxon>
    </lineage>
</organism>
<evidence type="ECO:0000313" key="5">
    <source>
        <dbReference type="Proteomes" id="UP001500280"/>
    </source>
</evidence>
<reference evidence="5" key="1">
    <citation type="journal article" date="2019" name="Int. J. Syst. Evol. Microbiol.">
        <title>The Global Catalogue of Microorganisms (GCM) 10K type strain sequencing project: providing services to taxonomists for standard genome sequencing and annotation.</title>
        <authorList>
            <consortium name="The Broad Institute Genomics Platform"/>
            <consortium name="The Broad Institute Genome Sequencing Center for Infectious Disease"/>
            <person name="Wu L."/>
            <person name="Ma J."/>
        </authorList>
    </citation>
    <scope>NUCLEOTIDE SEQUENCE [LARGE SCALE GENOMIC DNA]</scope>
    <source>
        <strain evidence="5">JCM 14307</strain>
    </source>
</reference>
<dbReference type="Proteomes" id="UP001500280">
    <property type="component" value="Unassembled WGS sequence"/>
</dbReference>
<dbReference type="Gene3D" id="3.40.50.2300">
    <property type="match status" value="2"/>
</dbReference>
<dbReference type="SUPFAM" id="SSF53822">
    <property type="entry name" value="Periplasmic binding protein-like I"/>
    <property type="match status" value="1"/>
</dbReference>